<dbReference type="AlphaFoldDB" id="A0A9P7YFP7"/>
<dbReference type="EMBL" id="MU251538">
    <property type="protein sequence ID" value="KAG9232657.1"/>
    <property type="molecule type" value="Genomic_DNA"/>
</dbReference>
<evidence type="ECO:0000313" key="3">
    <source>
        <dbReference type="Proteomes" id="UP000824998"/>
    </source>
</evidence>
<sequence>MAAGNAIMLSLTGILMVEPFLNMLPKPDDLPERTTVVTVGYGSDDSGVGPGGHELGGNIPGVRTFDVAGHPLGRTKANTGRGPDAILKGGATATVNVLAKDGYDGVSPYYLAISAGGNDAICISFIQMVRPDLQVFGWTGDIGKACGAPWYPSNREVNTNHTKPACVWIDGDGRSGSGPNGINFKGIGLHMTDFTGYDGTAISYQADPSIMCKSKPRFWMYPELTIDDCIPAFDPILEYNDDKTDKDISKVVGVEGTTRECLGPVPYGVDPDLWDQDYAYPSKRTTEAAPFMEGHLVSSASPDHSAIEVCNSESSRGPDFLSLPEGVFCDMAAKKTYPVCTTYVKDTCFDTERKTLRVGAGPQRRGEIIPRKEYHKVGNWGI</sequence>
<proteinExistence type="predicted"/>
<reference evidence="2" key="1">
    <citation type="journal article" date="2021" name="IMA Fungus">
        <title>Genomic characterization of three marine fungi, including Emericellopsis atlantica sp. nov. with signatures of a generalist lifestyle and marine biomass degradation.</title>
        <authorList>
            <person name="Hagestad O.C."/>
            <person name="Hou L."/>
            <person name="Andersen J.H."/>
            <person name="Hansen E.H."/>
            <person name="Altermark B."/>
            <person name="Li C."/>
            <person name="Kuhnert E."/>
            <person name="Cox R.J."/>
            <person name="Crous P.W."/>
            <person name="Spatafora J.W."/>
            <person name="Lail K."/>
            <person name="Amirebrahimi M."/>
            <person name="Lipzen A."/>
            <person name="Pangilinan J."/>
            <person name="Andreopoulos W."/>
            <person name="Hayes R.D."/>
            <person name="Ng V."/>
            <person name="Grigoriev I.V."/>
            <person name="Jackson S.A."/>
            <person name="Sutton T.D.S."/>
            <person name="Dobson A.D.W."/>
            <person name="Rama T."/>
        </authorList>
    </citation>
    <scope>NUCLEOTIDE SEQUENCE</scope>
    <source>
        <strain evidence="2">TRa018bII</strain>
    </source>
</reference>
<dbReference type="Proteomes" id="UP000824998">
    <property type="component" value="Unassembled WGS sequence"/>
</dbReference>
<feature type="signal peptide" evidence="1">
    <location>
        <begin position="1"/>
        <end position="19"/>
    </location>
</feature>
<keyword evidence="3" id="KW-1185">Reference proteome</keyword>
<accession>A0A9P7YFP7</accession>
<keyword evidence="1" id="KW-0732">Signal</keyword>
<comment type="caution">
    <text evidence="2">The sequence shown here is derived from an EMBL/GenBank/DDBJ whole genome shotgun (WGS) entry which is preliminary data.</text>
</comment>
<organism evidence="2 3">
    <name type="scientific">Amylocarpus encephaloides</name>
    <dbReference type="NCBI Taxonomy" id="45428"/>
    <lineage>
        <taxon>Eukaryota</taxon>
        <taxon>Fungi</taxon>
        <taxon>Dikarya</taxon>
        <taxon>Ascomycota</taxon>
        <taxon>Pezizomycotina</taxon>
        <taxon>Leotiomycetes</taxon>
        <taxon>Helotiales</taxon>
        <taxon>Helotiales incertae sedis</taxon>
        <taxon>Amylocarpus</taxon>
    </lineage>
</organism>
<evidence type="ECO:0000313" key="2">
    <source>
        <dbReference type="EMBL" id="KAG9232657.1"/>
    </source>
</evidence>
<protein>
    <submittedName>
        <fullName evidence="2">Uncharacterized protein</fullName>
    </submittedName>
</protein>
<evidence type="ECO:0000256" key="1">
    <source>
        <dbReference type="SAM" id="SignalP"/>
    </source>
</evidence>
<name>A0A9P7YFP7_9HELO</name>
<feature type="chain" id="PRO_5040286773" evidence="1">
    <location>
        <begin position="20"/>
        <end position="382"/>
    </location>
</feature>
<gene>
    <name evidence="2" type="ORF">BJ875DRAFT_485887</name>
</gene>
<dbReference type="OrthoDB" id="5365129at2759"/>